<evidence type="ECO:0000313" key="2">
    <source>
        <dbReference type="EMBL" id="EPY15834.1"/>
    </source>
</evidence>
<proteinExistence type="predicted"/>
<sequence>MTSADYQVVQQRATGAEAAGGGRASGSGPRRSIGQWTVNSNSDHFGSPNTSSAMVQGAGTDRRQRFTSIGSAPAGAGAVRTAAQSPPSAVLLPRAQPLAAAIGLTAAAPPASLPGVSHPQLPYYSVTSPLKSSSNSTNNTTLAASGHANNTRAPTVIIIHSPGRRRRPIPFPLPSG</sequence>
<dbReference type="EMBL" id="ATMH01011714">
    <property type="protein sequence ID" value="EPY15834.1"/>
    <property type="molecule type" value="Genomic_DNA"/>
</dbReference>
<evidence type="ECO:0000313" key="3">
    <source>
        <dbReference type="Proteomes" id="UP000015354"/>
    </source>
</evidence>
<reference evidence="2 3" key="1">
    <citation type="journal article" date="2013" name="PLoS ONE">
        <title>Predicting the Proteins of Angomonas deanei, Strigomonas culicis and Their Respective Endosymbionts Reveals New Aspects of the Trypanosomatidae Family.</title>
        <authorList>
            <person name="Motta M.C."/>
            <person name="Martins A.C."/>
            <person name="de Souza S.S."/>
            <person name="Catta-Preta C.M."/>
            <person name="Silva R."/>
            <person name="Klein C.C."/>
            <person name="de Almeida L.G."/>
            <person name="de Lima Cunha O."/>
            <person name="Ciapina L.P."/>
            <person name="Brocchi M."/>
            <person name="Colabardini A.C."/>
            <person name="de Araujo Lima B."/>
            <person name="Machado C.R."/>
            <person name="de Almeida Soares C.M."/>
            <person name="Probst C.M."/>
            <person name="de Menezes C.B."/>
            <person name="Thompson C.E."/>
            <person name="Bartholomeu D.C."/>
            <person name="Gradia D.F."/>
            <person name="Pavoni D.P."/>
            <person name="Grisard E.C."/>
            <person name="Fantinatti-Garboggini F."/>
            <person name="Marchini F.K."/>
            <person name="Rodrigues-Luiz G.F."/>
            <person name="Wagner G."/>
            <person name="Goldman G.H."/>
            <person name="Fietto J.L."/>
            <person name="Elias M.C."/>
            <person name="Goldman M.H."/>
            <person name="Sagot M.F."/>
            <person name="Pereira M."/>
            <person name="Stoco P.H."/>
            <person name="de Mendonca-Neto R.P."/>
            <person name="Teixeira S.M."/>
            <person name="Maciel T.E."/>
            <person name="de Oliveira Mendes T.A."/>
            <person name="Urmenyi T.P."/>
            <person name="de Souza W."/>
            <person name="Schenkman S."/>
            <person name="de Vasconcelos A.T."/>
        </authorList>
    </citation>
    <scope>NUCLEOTIDE SEQUENCE [LARGE SCALE GENOMIC DNA]</scope>
</reference>
<organism evidence="2 3">
    <name type="scientific">Strigomonas culicis</name>
    <dbReference type="NCBI Taxonomy" id="28005"/>
    <lineage>
        <taxon>Eukaryota</taxon>
        <taxon>Discoba</taxon>
        <taxon>Euglenozoa</taxon>
        <taxon>Kinetoplastea</taxon>
        <taxon>Metakinetoplastina</taxon>
        <taxon>Trypanosomatida</taxon>
        <taxon>Trypanosomatidae</taxon>
        <taxon>Strigomonadinae</taxon>
        <taxon>Strigomonas</taxon>
    </lineage>
</organism>
<feature type="compositionally biased region" description="Polar residues" evidence="1">
    <location>
        <begin position="35"/>
        <end position="54"/>
    </location>
</feature>
<feature type="compositionally biased region" description="Low complexity" evidence="1">
    <location>
        <begin position="132"/>
        <end position="141"/>
    </location>
</feature>
<protein>
    <submittedName>
        <fullName evidence="2">Uncharacterized protein</fullName>
    </submittedName>
</protein>
<gene>
    <name evidence="2" type="ORF">STCU_11732</name>
</gene>
<accession>S9TFU6</accession>
<feature type="compositionally biased region" description="Polar residues" evidence="1">
    <location>
        <begin position="1"/>
        <end position="11"/>
    </location>
</feature>
<name>S9TFU6_9TRYP</name>
<feature type="region of interest" description="Disordered" evidence="1">
    <location>
        <begin position="1"/>
        <end position="62"/>
    </location>
</feature>
<comment type="caution">
    <text evidence="2">The sequence shown here is derived from an EMBL/GenBank/DDBJ whole genome shotgun (WGS) entry which is preliminary data.</text>
</comment>
<feature type="region of interest" description="Disordered" evidence="1">
    <location>
        <begin position="129"/>
        <end position="149"/>
    </location>
</feature>
<evidence type="ECO:0000256" key="1">
    <source>
        <dbReference type="SAM" id="MobiDB-lite"/>
    </source>
</evidence>
<keyword evidence="3" id="KW-1185">Reference proteome</keyword>
<dbReference type="Proteomes" id="UP000015354">
    <property type="component" value="Unassembled WGS sequence"/>
</dbReference>
<dbReference type="AlphaFoldDB" id="S9TFU6"/>